<dbReference type="AlphaFoldDB" id="A0A317TWU8"/>
<evidence type="ECO:0000313" key="4">
    <source>
        <dbReference type="Proteomes" id="UP000287374"/>
    </source>
</evidence>
<proteinExistence type="predicted"/>
<comment type="caution">
    <text evidence="1">The sequence shown here is derived from an EMBL/GenBank/DDBJ whole genome shotgun (WGS) entry which is preliminary data.</text>
</comment>
<dbReference type="Proteomes" id="UP000287374">
    <property type="component" value="Unassembled WGS sequence"/>
</dbReference>
<evidence type="ECO:0000313" key="1">
    <source>
        <dbReference type="EMBL" id="PWY53834.1"/>
    </source>
</evidence>
<organism evidence="1 3">
    <name type="scientific">Legionella qingyii</name>
    <dbReference type="NCBI Taxonomy" id="2184757"/>
    <lineage>
        <taxon>Bacteria</taxon>
        <taxon>Pseudomonadati</taxon>
        <taxon>Pseudomonadota</taxon>
        <taxon>Gammaproteobacteria</taxon>
        <taxon>Legionellales</taxon>
        <taxon>Legionellaceae</taxon>
        <taxon>Legionella</taxon>
    </lineage>
</organism>
<protein>
    <submittedName>
        <fullName evidence="1">Uncharacterized protein</fullName>
    </submittedName>
</protein>
<dbReference type="OrthoDB" id="5646742at2"/>
<dbReference type="Proteomes" id="UP000247152">
    <property type="component" value="Unassembled WGS sequence"/>
</dbReference>
<gene>
    <name evidence="1" type="ORF">DGG96_20210</name>
    <name evidence="2" type="ORF">ELY20_16590</name>
</gene>
<dbReference type="RefSeq" id="WP_110144264.1">
    <property type="nucleotide sequence ID" value="NZ_QHJG01000064.1"/>
</dbReference>
<keyword evidence="4" id="KW-1185">Reference proteome</keyword>
<dbReference type="EMBL" id="RZGX01000038">
    <property type="protein sequence ID" value="RUR18462.1"/>
    <property type="molecule type" value="Genomic_DNA"/>
</dbReference>
<dbReference type="EMBL" id="QHJG01000064">
    <property type="protein sequence ID" value="PWY53834.1"/>
    <property type="molecule type" value="Genomic_DNA"/>
</dbReference>
<evidence type="ECO:0000313" key="2">
    <source>
        <dbReference type="EMBL" id="RUR18462.1"/>
    </source>
</evidence>
<reference evidence="2 4" key="2">
    <citation type="submission" date="2018-12" db="EMBL/GenBank/DDBJ databases">
        <title>Legionella sp,whole genome shotgun sequence.</title>
        <authorList>
            <person name="Wu H."/>
        </authorList>
    </citation>
    <scope>NUCLEOTIDE SEQUENCE [LARGE SCALE GENOMIC DNA]</scope>
    <source>
        <strain evidence="2">Km489</strain>
        <strain evidence="4">km489</strain>
    </source>
</reference>
<name>A0A317TWU8_9GAMM</name>
<accession>A0A317TWU8</accession>
<evidence type="ECO:0000313" key="3">
    <source>
        <dbReference type="Proteomes" id="UP000247152"/>
    </source>
</evidence>
<reference evidence="1 3" key="1">
    <citation type="submission" date="2018-05" db="EMBL/GenBank/DDBJ databases">
        <title>Legionella qingyii sp.nov., whole genome shotgun sequence.</title>
        <authorList>
            <person name="Wu H."/>
            <person name="Zhu Q."/>
            <person name="Hu C."/>
        </authorList>
    </citation>
    <scope>NUCLEOTIDE SEQUENCE [LARGE SCALE GENOMIC DNA]</scope>
    <source>
        <strain evidence="1 3">HEB18</strain>
    </source>
</reference>
<sequence>MTKFFDKKTKTLFITGGKTAVTDLSDNPLMLLPNPEEILPSLQLRRQNAMAGRFFERHYINASGEEFHGNFDLKNPSNADLEEVHDTIYCP</sequence>